<dbReference type="Pfam" id="PF15982">
    <property type="entry name" value="TMEM135_C_rich"/>
    <property type="match status" value="1"/>
</dbReference>
<feature type="domain" description="Transmembrane protein 135 N-terminal" evidence="6">
    <location>
        <begin position="50"/>
        <end position="143"/>
    </location>
</feature>
<organism evidence="7 8">
    <name type="scientific">Drosophila guanche</name>
    <name type="common">Fruit fly</name>
    <dbReference type="NCBI Taxonomy" id="7266"/>
    <lineage>
        <taxon>Eukaryota</taxon>
        <taxon>Metazoa</taxon>
        <taxon>Ecdysozoa</taxon>
        <taxon>Arthropoda</taxon>
        <taxon>Hexapoda</taxon>
        <taxon>Insecta</taxon>
        <taxon>Pterygota</taxon>
        <taxon>Neoptera</taxon>
        <taxon>Endopterygota</taxon>
        <taxon>Diptera</taxon>
        <taxon>Brachycera</taxon>
        <taxon>Muscomorpha</taxon>
        <taxon>Ephydroidea</taxon>
        <taxon>Drosophilidae</taxon>
        <taxon>Drosophila</taxon>
        <taxon>Sophophora</taxon>
    </lineage>
</organism>
<dbReference type="InterPro" id="IPR026749">
    <property type="entry name" value="Tmem135"/>
</dbReference>
<dbReference type="GO" id="GO:0012505">
    <property type="term" value="C:endomembrane system"/>
    <property type="evidence" value="ECO:0007669"/>
    <property type="project" value="UniProtKB-SubCell"/>
</dbReference>
<dbReference type="InterPro" id="IPR031926">
    <property type="entry name" value="TMEM135_N"/>
</dbReference>
<sequence length="411" mass="47354">MAWHSLVVPPQCVPESHRQCRAMAVAPSKLLEKPLNRMRCCVLHSRPGQSCTHALLWNIYRNYVSSAKYYAPLLLLPLLLQWRKARSSRTLIHIVKNYVQSVSFAACINAFTFYFMCVSRRLHGRFVFICTPYLSCWLASQLSWWMPTQVLLYFVTGITHAALESLLRHLDVGLVHSRYSQTLVFMLSSLAVLHYQQARKYSGFWFIKPTPLPEDHNKWPVAKRLRRSAKQLQTYLGIGLALDLGHALMRHNLKQMRLQSTRFLVSYIGLFQFLQFLLPKMKLQLRHSNAVAAFVSGASFALLNRMTFMSFAAVTACQVLWQQFCARDTGEDKLLALLQQIPWAKLLIPCSLAYLVHIFFFHENILNGLAKDFIDSTCDHNGQRLLNLMKLPSENVILATVNRSPKTSFWF</sequence>
<evidence type="ECO:0000256" key="5">
    <source>
        <dbReference type="ARBA" id="ARBA00023136"/>
    </source>
</evidence>
<evidence type="ECO:0000313" key="7">
    <source>
        <dbReference type="EMBL" id="SPP87930.1"/>
    </source>
</evidence>
<evidence type="ECO:0000256" key="2">
    <source>
        <dbReference type="ARBA" id="ARBA00008924"/>
    </source>
</evidence>
<name>A0A3B0KHL3_DROGU</name>
<proteinExistence type="inferred from homology"/>
<evidence type="ECO:0000256" key="3">
    <source>
        <dbReference type="ARBA" id="ARBA00022692"/>
    </source>
</evidence>
<dbReference type="AlphaFoldDB" id="A0A3B0KHL3"/>
<keyword evidence="5" id="KW-0472">Membrane</keyword>
<comment type="subcellular location">
    <subcellularLocation>
        <location evidence="1">Endomembrane system</location>
        <topology evidence="1">Multi-pass membrane protein</topology>
    </subcellularLocation>
</comment>
<protein>
    <recommendedName>
        <fullName evidence="6">Transmembrane protein 135 N-terminal domain-containing protein</fullName>
    </recommendedName>
</protein>
<keyword evidence="3" id="KW-0812">Transmembrane</keyword>
<dbReference type="STRING" id="7266.A0A3B0KHL3"/>
<dbReference type="EMBL" id="OUUW01000013">
    <property type="protein sequence ID" value="SPP87930.1"/>
    <property type="molecule type" value="Genomic_DNA"/>
</dbReference>
<accession>A0A3B0KHL3</accession>
<evidence type="ECO:0000259" key="6">
    <source>
        <dbReference type="Pfam" id="PF15982"/>
    </source>
</evidence>
<reference evidence="8" key="1">
    <citation type="submission" date="2018-01" db="EMBL/GenBank/DDBJ databases">
        <authorList>
            <person name="Alioto T."/>
            <person name="Alioto T."/>
        </authorList>
    </citation>
    <scope>NUCLEOTIDE SEQUENCE [LARGE SCALE GENOMIC DNA]</scope>
</reference>
<keyword evidence="4" id="KW-1133">Transmembrane helix</keyword>
<keyword evidence="8" id="KW-1185">Reference proteome</keyword>
<comment type="similarity">
    <text evidence="2">Belongs to the TMEM135 family.</text>
</comment>
<evidence type="ECO:0000256" key="4">
    <source>
        <dbReference type="ARBA" id="ARBA00022989"/>
    </source>
</evidence>
<gene>
    <name evidence="7" type="ORF">DGUA_6G015728</name>
</gene>
<dbReference type="Proteomes" id="UP000268350">
    <property type="component" value="Unassembled WGS sequence"/>
</dbReference>
<dbReference type="PANTHER" id="PTHR12459">
    <property type="entry name" value="TRANSMEMBRANE PROTEIN 135-RELATED"/>
    <property type="match status" value="1"/>
</dbReference>
<dbReference type="OMA" id="FFFHENI"/>
<dbReference type="OrthoDB" id="291792at2759"/>
<dbReference type="PANTHER" id="PTHR12459:SF15">
    <property type="entry name" value="TRANSMEMBRANE PROTEIN 135"/>
    <property type="match status" value="1"/>
</dbReference>
<evidence type="ECO:0000313" key="8">
    <source>
        <dbReference type="Proteomes" id="UP000268350"/>
    </source>
</evidence>
<evidence type="ECO:0000256" key="1">
    <source>
        <dbReference type="ARBA" id="ARBA00004127"/>
    </source>
</evidence>